<name>A0A560GMA7_9PROT</name>
<gene>
    <name evidence="1" type="ORF">FBZ90_12214</name>
</gene>
<dbReference type="OrthoDB" id="9798158at2"/>
<accession>A0A560GMA7</accession>
<proteinExistence type="predicted"/>
<comment type="caution">
    <text evidence="1">The sequence shown here is derived from an EMBL/GenBank/DDBJ whole genome shotgun (WGS) entry which is preliminary data.</text>
</comment>
<dbReference type="InterPro" id="IPR007460">
    <property type="entry name" value="BrnT_toxin"/>
</dbReference>
<evidence type="ECO:0000313" key="1">
    <source>
        <dbReference type="EMBL" id="TWB35122.1"/>
    </source>
</evidence>
<reference evidence="1 2" key="1">
    <citation type="submission" date="2019-06" db="EMBL/GenBank/DDBJ databases">
        <title>Genomic Encyclopedia of Type Strains, Phase IV (KMG-V): Genome sequencing to study the core and pangenomes of soil and plant-associated prokaryotes.</title>
        <authorList>
            <person name="Whitman W."/>
        </authorList>
    </citation>
    <scope>NUCLEOTIDE SEQUENCE [LARGE SCALE GENOMIC DNA]</scope>
    <source>
        <strain evidence="1 2">BR 11622</strain>
    </source>
</reference>
<evidence type="ECO:0000313" key="2">
    <source>
        <dbReference type="Proteomes" id="UP000315751"/>
    </source>
</evidence>
<protein>
    <submittedName>
        <fullName evidence="1">Uncharacterized protein</fullName>
    </submittedName>
</protein>
<dbReference type="Pfam" id="PF04365">
    <property type="entry name" value="BrnT_toxin"/>
    <property type="match status" value="1"/>
</dbReference>
<dbReference type="InterPro" id="IPR038573">
    <property type="entry name" value="BrnT_sf"/>
</dbReference>
<organism evidence="1 2">
    <name type="scientific">Nitrospirillum amazonense</name>
    <dbReference type="NCBI Taxonomy" id="28077"/>
    <lineage>
        <taxon>Bacteria</taxon>
        <taxon>Pseudomonadati</taxon>
        <taxon>Pseudomonadota</taxon>
        <taxon>Alphaproteobacteria</taxon>
        <taxon>Rhodospirillales</taxon>
        <taxon>Azospirillaceae</taxon>
        <taxon>Nitrospirillum</taxon>
    </lineage>
</organism>
<dbReference type="RefSeq" id="WP_145736191.1">
    <property type="nucleotide sequence ID" value="NZ_VITR01000022.1"/>
</dbReference>
<keyword evidence="2" id="KW-1185">Reference proteome</keyword>
<sequence>MEIEFDTAKDATNQAKHGLSLAFGVRVFADPDFLILPTIRKEDEEERHKAVGMVDGKLYTAVHVWRGETFRFISVRRSNDSEERAYHCN</sequence>
<dbReference type="Proteomes" id="UP000315751">
    <property type="component" value="Unassembled WGS sequence"/>
</dbReference>
<dbReference type="AlphaFoldDB" id="A0A560GMA7"/>
<dbReference type="Gene3D" id="3.10.450.530">
    <property type="entry name" value="Ribonuclease toxin, BrnT, of type II toxin-antitoxin system"/>
    <property type="match status" value="1"/>
</dbReference>
<dbReference type="EMBL" id="VITR01000022">
    <property type="protein sequence ID" value="TWB35122.1"/>
    <property type="molecule type" value="Genomic_DNA"/>
</dbReference>